<evidence type="ECO:0000313" key="7">
    <source>
        <dbReference type="EMBL" id="MBP1950087.1"/>
    </source>
</evidence>
<feature type="region of interest" description="Disordered" evidence="4">
    <location>
        <begin position="165"/>
        <end position="189"/>
    </location>
</feature>
<keyword evidence="5" id="KW-0732">Signal</keyword>
<dbReference type="SUPFAM" id="SSF49329">
    <property type="entry name" value="Cu,Zn superoxide dismutase-like"/>
    <property type="match status" value="1"/>
</dbReference>
<comment type="catalytic activity">
    <reaction evidence="3">
        <text>2 superoxide + 2 H(+) = H2O2 + O2</text>
        <dbReference type="Rhea" id="RHEA:20696"/>
        <dbReference type="ChEBI" id="CHEBI:15378"/>
        <dbReference type="ChEBI" id="CHEBI:15379"/>
        <dbReference type="ChEBI" id="CHEBI:16240"/>
        <dbReference type="ChEBI" id="CHEBI:18421"/>
        <dbReference type="EC" id="1.15.1.1"/>
    </reaction>
</comment>
<organism evidence="7 8">
    <name type="scientific">Virgibacillus litoralis</name>
    <dbReference type="NCBI Taxonomy" id="578221"/>
    <lineage>
        <taxon>Bacteria</taxon>
        <taxon>Bacillati</taxon>
        <taxon>Bacillota</taxon>
        <taxon>Bacilli</taxon>
        <taxon>Bacillales</taxon>
        <taxon>Bacillaceae</taxon>
        <taxon>Virgibacillus</taxon>
    </lineage>
</organism>
<dbReference type="RefSeq" id="WP_209481532.1">
    <property type="nucleotide sequence ID" value="NZ_JAGGKK010000018.1"/>
</dbReference>
<dbReference type="PANTHER" id="PTHR10003">
    <property type="entry name" value="SUPEROXIDE DISMUTASE CU-ZN -RELATED"/>
    <property type="match status" value="1"/>
</dbReference>
<comment type="caution">
    <text evidence="7">The sequence shown here is derived from an EMBL/GenBank/DDBJ whole genome shotgun (WGS) entry which is preliminary data.</text>
</comment>
<evidence type="ECO:0000256" key="3">
    <source>
        <dbReference type="RuleBase" id="RU000393"/>
    </source>
</evidence>
<dbReference type="EMBL" id="JAGGKK010000018">
    <property type="protein sequence ID" value="MBP1950087.1"/>
    <property type="molecule type" value="Genomic_DNA"/>
</dbReference>
<sequence length="189" mass="20213">MRVFIIVLLLILASCQSNEETARSVDMYNESGDMIGTAKLSERPEGVQVKLKLEGLAPGYHGIHVHEYPKCEGPEFTSAGNHFNPDGKEHGLMHPEGSHLGDLPNVEADSGGLVKAELMLAGATIMEGKKSILKGEGTALIIHEGQDDGVSQPGGNSGARIACGKILKEPNETKEAPTDPTKFNEKQEE</sequence>
<proteinExistence type="inferred from homology"/>
<dbReference type="InterPro" id="IPR024134">
    <property type="entry name" value="SOD_Cu/Zn_/chaperone"/>
</dbReference>
<accession>A0ABS4HI53</accession>
<comment type="similarity">
    <text evidence="1 3">Belongs to the Cu-Zn superoxide dismutase family.</text>
</comment>
<feature type="signal peptide" evidence="5">
    <location>
        <begin position="1"/>
        <end position="19"/>
    </location>
</feature>
<evidence type="ECO:0000259" key="6">
    <source>
        <dbReference type="Pfam" id="PF00080"/>
    </source>
</evidence>
<dbReference type="GO" id="GO:0004784">
    <property type="term" value="F:superoxide dismutase activity"/>
    <property type="evidence" value="ECO:0007669"/>
    <property type="project" value="UniProtKB-EC"/>
</dbReference>
<comment type="function">
    <text evidence="2">Destroys radicals which are normally produced within the cells and which are toxic to biological systems. May play a role in favoring mycobacterial survival in phagocytes.</text>
</comment>
<keyword evidence="3" id="KW-0862">Zinc</keyword>
<keyword evidence="3" id="KW-0186">Copper</keyword>
<keyword evidence="3" id="KW-0479">Metal-binding</keyword>
<keyword evidence="3 7" id="KW-0560">Oxidoreductase</keyword>
<name>A0ABS4HI53_9BACI</name>
<dbReference type="Pfam" id="PF00080">
    <property type="entry name" value="Sod_Cu"/>
    <property type="match status" value="1"/>
</dbReference>
<dbReference type="InterPro" id="IPR001424">
    <property type="entry name" value="SOD_Cu_Zn_dom"/>
</dbReference>
<evidence type="ECO:0000256" key="4">
    <source>
        <dbReference type="SAM" id="MobiDB-lite"/>
    </source>
</evidence>
<reference evidence="7 8" key="1">
    <citation type="submission" date="2021-03" db="EMBL/GenBank/DDBJ databases">
        <title>Genomic Encyclopedia of Type Strains, Phase IV (KMG-IV): sequencing the most valuable type-strain genomes for metagenomic binning, comparative biology and taxonomic classification.</title>
        <authorList>
            <person name="Goeker M."/>
        </authorList>
    </citation>
    <scope>NUCLEOTIDE SEQUENCE [LARGE SCALE GENOMIC DNA]</scope>
    <source>
        <strain evidence="7 8">DSM 21085</strain>
    </source>
</reference>
<dbReference type="InterPro" id="IPR018152">
    <property type="entry name" value="SOD_Cu/Zn_BS"/>
</dbReference>
<feature type="chain" id="PRO_5045718540" description="Superoxide dismutase [Cu-Zn]" evidence="5">
    <location>
        <begin position="20"/>
        <end position="189"/>
    </location>
</feature>
<dbReference type="PROSITE" id="PS00332">
    <property type="entry name" value="SOD_CU_ZN_2"/>
    <property type="match status" value="1"/>
</dbReference>
<dbReference type="InterPro" id="IPR036423">
    <property type="entry name" value="SOD-like_Cu/Zn_dom_sf"/>
</dbReference>
<dbReference type="CDD" id="cd00305">
    <property type="entry name" value="Cu-Zn_Superoxide_Dismutase"/>
    <property type="match status" value="1"/>
</dbReference>
<evidence type="ECO:0000256" key="5">
    <source>
        <dbReference type="SAM" id="SignalP"/>
    </source>
</evidence>
<dbReference type="Proteomes" id="UP001519328">
    <property type="component" value="Unassembled WGS sequence"/>
</dbReference>
<dbReference type="Gene3D" id="2.60.40.200">
    <property type="entry name" value="Superoxide dismutase, copper/zinc binding domain"/>
    <property type="match status" value="1"/>
</dbReference>
<gene>
    <name evidence="7" type="ORF">J2Z82_003044</name>
</gene>
<evidence type="ECO:0000313" key="8">
    <source>
        <dbReference type="Proteomes" id="UP001519328"/>
    </source>
</evidence>
<comment type="cofactor">
    <cofactor evidence="3">
        <name>Zn(2+)</name>
        <dbReference type="ChEBI" id="CHEBI:29105"/>
    </cofactor>
    <text evidence="3">Binds 1 zinc ion per subunit.</text>
</comment>
<protein>
    <recommendedName>
        <fullName evidence="3">Superoxide dismutase [Cu-Zn]</fullName>
        <ecNumber evidence="3">1.15.1.1</ecNumber>
    </recommendedName>
</protein>
<comment type="cofactor">
    <cofactor evidence="3">
        <name>Cu cation</name>
        <dbReference type="ChEBI" id="CHEBI:23378"/>
    </cofactor>
    <text evidence="3">Binds 1 copper ion per subunit.</text>
</comment>
<dbReference type="EC" id="1.15.1.1" evidence="3"/>
<dbReference type="PROSITE" id="PS51257">
    <property type="entry name" value="PROKAR_LIPOPROTEIN"/>
    <property type="match status" value="1"/>
</dbReference>
<evidence type="ECO:0000256" key="1">
    <source>
        <dbReference type="ARBA" id="ARBA00010457"/>
    </source>
</evidence>
<feature type="compositionally biased region" description="Basic and acidic residues" evidence="4">
    <location>
        <begin position="166"/>
        <end position="189"/>
    </location>
</feature>
<evidence type="ECO:0000256" key="2">
    <source>
        <dbReference type="ARBA" id="ARBA00024900"/>
    </source>
</evidence>
<feature type="domain" description="Superoxide dismutase copper/zinc binding" evidence="6">
    <location>
        <begin position="36"/>
        <end position="166"/>
    </location>
</feature>
<keyword evidence="8" id="KW-1185">Reference proteome</keyword>